<feature type="transmembrane region" description="Helical" evidence="6">
    <location>
        <begin position="346"/>
        <end position="366"/>
    </location>
</feature>
<feature type="transmembrane region" description="Helical" evidence="6">
    <location>
        <begin position="85"/>
        <end position="106"/>
    </location>
</feature>
<organism evidence="8 9">
    <name type="scientific">Pengzhenrongella sicca</name>
    <dbReference type="NCBI Taxonomy" id="2819238"/>
    <lineage>
        <taxon>Bacteria</taxon>
        <taxon>Bacillati</taxon>
        <taxon>Actinomycetota</taxon>
        <taxon>Actinomycetes</taxon>
        <taxon>Micrococcales</taxon>
        <taxon>Pengzhenrongella</taxon>
    </lineage>
</organism>
<dbReference type="InterPro" id="IPR036259">
    <property type="entry name" value="MFS_trans_sf"/>
</dbReference>
<dbReference type="Gene3D" id="1.20.1250.20">
    <property type="entry name" value="MFS general substrate transporter like domains"/>
    <property type="match status" value="2"/>
</dbReference>
<feature type="transmembrane region" description="Helical" evidence="6">
    <location>
        <begin position="372"/>
        <end position="391"/>
    </location>
</feature>
<gene>
    <name evidence="8" type="ORF">J4E96_14740</name>
</gene>
<reference evidence="8" key="1">
    <citation type="submission" date="2021-03" db="EMBL/GenBank/DDBJ databases">
        <title>Pengzhenrongella sicca gen. nov., sp. nov., a new member of suborder Micrococcineae isolated from High-Arctic tundra soil.</title>
        <authorList>
            <person name="Peng F."/>
        </authorList>
    </citation>
    <scope>NUCLEOTIDE SEQUENCE</scope>
    <source>
        <strain evidence="8">LRZ-2</strain>
    </source>
</reference>
<dbReference type="GO" id="GO:0022857">
    <property type="term" value="F:transmembrane transporter activity"/>
    <property type="evidence" value="ECO:0007669"/>
    <property type="project" value="InterPro"/>
</dbReference>
<dbReference type="InterPro" id="IPR051788">
    <property type="entry name" value="MFS_Transporter"/>
</dbReference>
<dbReference type="RefSeq" id="WP_227422845.1">
    <property type="nucleotide sequence ID" value="NZ_CP071868.1"/>
</dbReference>
<evidence type="ECO:0000313" key="9">
    <source>
        <dbReference type="Proteomes" id="UP000663937"/>
    </source>
</evidence>
<evidence type="ECO:0000256" key="4">
    <source>
        <dbReference type="ARBA" id="ARBA00023136"/>
    </source>
</evidence>
<dbReference type="InterPro" id="IPR020846">
    <property type="entry name" value="MFS_dom"/>
</dbReference>
<accession>A0A8A4ZB07</accession>
<dbReference type="Pfam" id="PF07690">
    <property type="entry name" value="MFS_1"/>
    <property type="match status" value="1"/>
</dbReference>
<feature type="transmembrane region" description="Helical" evidence="6">
    <location>
        <begin position="112"/>
        <end position="130"/>
    </location>
</feature>
<keyword evidence="4 6" id="KW-0472">Membrane</keyword>
<dbReference type="AlphaFoldDB" id="A0A8A4ZB07"/>
<evidence type="ECO:0000256" key="5">
    <source>
        <dbReference type="SAM" id="MobiDB-lite"/>
    </source>
</evidence>
<evidence type="ECO:0000256" key="2">
    <source>
        <dbReference type="ARBA" id="ARBA00022692"/>
    </source>
</evidence>
<dbReference type="EMBL" id="CP071868">
    <property type="protein sequence ID" value="QTE28605.1"/>
    <property type="molecule type" value="Genomic_DNA"/>
</dbReference>
<comment type="subcellular location">
    <subcellularLocation>
        <location evidence="1">Cell membrane</location>
        <topology evidence="1">Multi-pass membrane protein</topology>
    </subcellularLocation>
</comment>
<feature type="transmembrane region" description="Helical" evidence="6">
    <location>
        <begin position="151"/>
        <end position="170"/>
    </location>
</feature>
<evidence type="ECO:0000256" key="3">
    <source>
        <dbReference type="ARBA" id="ARBA00022989"/>
    </source>
</evidence>
<dbReference type="Proteomes" id="UP000663937">
    <property type="component" value="Chromosome"/>
</dbReference>
<feature type="transmembrane region" description="Helical" evidence="6">
    <location>
        <begin position="290"/>
        <end position="307"/>
    </location>
</feature>
<dbReference type="PANTHER" id="PTHR23514">
    <property type="entry name" value="BYPASS OF STOP CODON PROTEIN 6"/>
    <property type="match status" value="1"/>
</dbReference>
<dbReference type="SUPFAM" id="SSF103473">
    <property type="entry name" value="MFS general substrate transporter"/>
    <property type="match status" value="1"/>
</dbReference>
<dbReference type="KEGG" id="psic:J4E96_14740"/>
<proteinExistence type="predicted"/>
<feature type="transmembrane region" description="Helical" evidence="6">
    <location>
        <begin position="313"/>
        <end position="334"/>
    </location>
</feature>
<dbReference type="PROSITE" id="PS50850">
    <property type="entry name" value="MFS"/>
    <property type="match status" value="1"/>
</dbReference>
<keyword evidence="3 6" id="KW-1133">Transmembrane helix</keyword>
<name>A0A8A4ZB07_9MICO</name>
<feature type="transmembrane region" description="Helical" evidence="6">
    <location>
        <begin position="176"/>
        <end position="203"/>
    </location>
</feature>
<feature type="transmembrane region" description="Helical" evidence="6">
    <location>
        <begin position="260"/>
        <end position="278"/>
    </location>
</feature>
<feature type="region of interest" description="Disordered" evidence="5">
    <location>
        <begin position="395"/>
        <end position="428"/>
    </location>
</feature>
<dbReference type="GO" id="GO:0005886">
    <property type="term" value="C:plasma membrane"/>
    <property type="evidence" value="ECO:0007669"/>
    <property type="project" value="UniProtKB-SubCell"/>
</dbReference>
<dbReference type="InterPro" id="IPR011701">
    <property type="entry name" value="MFS"/>
</dbReference>
<dbReference type="PANTHER" id="PTHR23514:SF13">
    <property type="entry name" value="INNER MEMBRANE PROTEIN YBJJ"/>
    <property type="match status" value="1"/>
</dbReference>
<evidence type="ECO:0000259" key="7">
    <source>
        <dbReference type="PROSITE" id="PS50850"/>
    </source>
</evidence>
<feature type="domain" description="Major facilitator superfamily (MFS) profile" evidence="7">
    <location>
        <begin position="19"/>
        <end position="400"/>
    </location>
</feature>
<evidence type="ECO:0000313" key="8">
    <source>
        <dbReference type="EMBL" id="QTE28605.1"/>
    </source>
</evidence>
<sequence length="428" mass="42919">MSSTPVGARPPFSPELRRRRTAIFLFSLVVGVSMASWVVRTPAVRDLLDASTGQMGLVLFGLSVGSMSGVLSSASVVRAHGSRRAIAIGGTSLVVGLALVGVGSSLGLTPGVFVGLALVGGGVGMSEIALNIEGADIENASGRSVLPMLHGCYSLGTVVGASVGIGLTAADFPVVWHLTGIAVAGAAAALWAVPTVPATTGLARKGTGASSTWREQLSVWKQHRILMLGLIILALALAEGSASDWLPLLMVDGHGMSETLGSVIFTGFAAAMTIGRFSGEPLLARFGNVAVLRVSALVSAAGIALVVFADNVVVAGCAVILWGLGAALGFPVTLSAAGDSDDPTSSVAAVATAGYVAFLVGPPLLGFLGEHYGLRGAMVVVLVVVALASLLTSAARPREQSESESESGDVAVAPGAAVSRAETSDTKG</sequence>
<dbReference type="CDD" id="cd17393">
    <property type="entry name" value="MFS_MosC_like"/>
    <property type="match status" value="1"/>
</dbReference>
<feature type="transmembrane region" description="Helical" evidence="6">
    <location>
        <begin position="21"/>
        <end position="39"/>
    </location>
</feature>
<evidence type="ECO:0000256" key="6">
    <source>
        <dbReference type="SAM" id="Phobius"/>
    </source>
</evidence>
<feature type="transmembrane region" description="Helical" evidence="6">
    <location>
        <begin position="224"/>
        <end position="240"/>
    </location>
</feature>
<protein>
    <submittedName>
        <fullName evidence="8">MFS transporter</fullName>
    </submittedName>
</protein>
<evidence type="ECO:0000256" key="1">
    <source>
        <dbReference type="ARBA" id="ARBA00004651"/>
    </source>
</evidence>
<feature type="transmembrane region" description="Helical" evidence="6">
    <location>
        <begin position="51"/>
        <end position="73"/>
    </location>
</feature>
<keyword evidence="2 6" id="KW-0812">Transmembrane</keyword>
<keyword evidence="9" id="KW-1185">Reference proteome</keyword>